<dbReference type="Gene3D" id="2.30.39.10">
    <property type="entry name" value="Alpha-1-antitrypsin, domain 1"/>
    <property type="match status" value="2"/>
</dbReference>
<keyword evidence="5" id="KW-1185">Reference proteome</keyword>
<dbReference type="GO" id="GO:0005615">
    <property type="term" value="C:extracellular space"/>
    <property type="evidence" value="ECO:0007669"/>
    <property type="project" value="InterPro"/>
</dbReference>
<organism evidence="4 5">
    <name type="scientific">Cylicocyclus nassatus</name>
    <name type="common">Nematode worm</name>
    <dbReference type="NCBI Taxonomy" id="53992"/>
    <lineage>
        <taxon>Eukaryota</taxon>
        <taxon>Metazoa</taxon>
        <taxon>Ecdysozoa</taxon>
        <taxon>Nematoda</taxon>
        <taxon>Chromadorea</taxon>
        <taxon>Rhabditida</taxon>
        <taxon>Rhabditina</taxon>
        <taxon>Rhabditomorpha</taxon>
        <taxon>Strongyloidea</taxon>
        <taxon>Strongylidae</taxon>
        <taxon>Cylicocyclus</taxon>
    </lineage>
</organism>
<accession>A0AA36M4X9</accession>
<feature type="non-terminal residue" evidence="4">
    <location>
        <position position="1"/>
    </location>
</feature>
<dbReference type="InterPro" id="IPR036186">
    <property type="entry name" value="Serpin_sf"/>
</dbReference>
<dbReference type="Pfam" id="PF00079">
    <property type="entry name" value="Serpin"/>
    <property type="match status" value="2"/>
</dbReference>
<evidence type="ECO:0000256" key="2">
    <source>
        <dbReference type="RuleBase" id="RU000411"/>
    </source>
</evidence>
<dbReference type="PANTHER" id="PTHR11461">
    <property type="entry name" value="SERINE PROTEASE INHIBITOR, SERPIN"/>
    <property type="match status" value="1"/>
</dbReference>
<sequence length="559" mass="63114">MTAVSTESFINAELDFGLDMLRQVPANAQTVVSPLSVILALAMVQAGARGRTRAQINEAISNGADNVDIENFYSKLSQDVLNATNDVQTRIANAFYMDKRYTIEKQYEATIRKKYSAKVEALDFETPKATAQIIDKFISDTTKGKIKNMVDGKMVMDVFSLIVNAIYFKAKWLRDFNKDLTKKATFHCSENKIKEIEFMNEYQENRLYTENDDLQVLTLPYKDTTYALSILLPKKRFALAEIRNKITGSTLRELLRQVKMEFVTISIPKMKIETEFELKKALISMGITEMFTDNADFTGITKRPPLKVSDAAHGALIEFFALGLTATHLNMDTRALSRPNLESASMQVSEMNFGLNMLRQSPATESMVVSPVSVIFALAMVQLGARGRTKMQINRVIADGATDNTIVSFYSDLFKNISDSRGPQARIANGFFMNKTFPIKGDYSSVIAKKYGASIKAYDFRQSAKTARLIDNFVSKKTDGKIKNFITKSAVEDAVALIINAIYFKAKWYHEFNKRSTTKAVFYHSAANEEKMKFMKEFAKNRLYAENEVVQVLSLPYKD</sequence>
<feature type="domain" description="Serpin" evidence="3">
    <location>
        <begin position="18"/>
        <end position="371"/>
    </location>
</feature>
<comment type="caution">
    <text evidence="4">The sequence shown here is derived from an EMBL/GenBank/DDBJ whole genome shotgun (WGS) entry which is preliminary data.</text>
</comment>
<dbReference type="InterPro" id="IPR023796">
    <property type="entry name" value="Serpin_dom"/>
</dbReference>
<name>A0AA36M4X9_CYLNA</name>
<dbReference type="InterPro" id="IPR000215">
    <property type="entry name" value="Serpin_fam"/>
</dbReference>
<evidence type="ECO:0000259" key="3">
    <source>
        <dbReference type="SMART" id="SM00093"/>
    </source>
</evidence>
<proteinExistence type="inferred from homology"/>
<reference evidence="4" key="1">
    <citation type="submission" date="2023-07" db="EMBL/GenBank/DDBJ databases">
        <authorList>
            <consortium name="CYATHOMIX"/>
        </authorList>
    </citation>
    <scope>NUCLEOTIDE SEQUENCE</scope>
    <source>
        <strain evidence="4">N/A</strain>
    </source>
</reference>
<dbReference type="PANTHER" id="PTHR11461:SF211">
    <property type="entry name" value="GH10112P-RELATED"/>
    <property type="match status" value="1"/>
</dbReference>
<dbReference type="Gene3D" id="3.30.497.10">
    <property type="entry name" value="Antithrombin, subunit I, domain 2"/>
    <property type="match status" value="2"/>
</dbReference>
<evidence type="ECO:0000313" key="4">
    <source>
        <dbReference type="EMBL" id="CAJ0599074.1"/>
    </source>
</evidence>
<dbReference type="GO" id="GO:0004867">
    <property type="term" value="F:serine-type endopeptidase inhibitor activity"/>
    <property type="evidence" value="ECO:0007669"/>
    <property type="project" value="InterPro"/>
</dbReference>
<dbReference type="SUPFAM" id="SSF56574">
    <property type="entry name" value="Serpins"/>
    <property type="match status" value="2"/>
</dbReference>
<dbReference type="InterPro" id="IPR042178">
    <property type="entry name" value="Serpin_sf_1"/>
</dbReference>
<dbReference type="EMBL" id="CATQJL010000223">
    <property type="protein sequence ID" value="CAJ0599074.1"/>
    <property type="molecule type" value="Genomic_DNA"/>
</dbReference>
<evidence type="ECO:0000313" key="5">
    <source>
        <dbReference type="Proteomes" id="UP001176961"/>
    </source>
</evidence>
<comment type="similarity">
    <text evidence="1 2">Belongs to the serpin family.</text>
</comment>
<evidence type="ECO:0000256" key="1">
    <source>
        <dbReference type="ARBA" id="ARBA00009500"/>
    </source>
</evidence>
<dbReference type="SMART" id="SM00093">
    <property type="entry name" value="SERPIN"/>
    <property type="match status" value="1"/>
</dbReference>
<protein>
    <recommendedName>
        <fullName evidence="3">Serpin domain-containing protein</fullName>
    </recommendedName>
</protein>
<dbReference type="InterPro" id="IPR042185">
    <property type="entry name" value="Serpin_sf_2"/>
</dbReference>
<dbReference type="AlphaFoldDB" id="A0AA36M4X9"/>
<gene>
    <name evidence="4" type="ORF">CYNAS_LOCUS11057</name>
</gene>
<dbReference type="Proteomes" id="UP001176961">
    <property type="component" value="Unassembled WGS sequence"/>
</dbReference>